<keyword evidence="1" id="KW-0472">Membrane</keyword>
<sequence>MNASKRTHYVIFGLGAAVGSAVGLVLGSILTYWLGEGTVRLIQRAFRRLSGGDRPNFEMLLQ</sequence>
<dbReference type="Proteomes" id="UP000000263">
    <property type="component" value="Chromosome"/>
</dbReference>
<dbReference type="eggNOG" id="ENOG5030T6D">
    <property type="taxonomic scope" value="Bacteria"/>
</dbReference>
<dbReference type="OrthoDB" id="166174at2"/>
<organism evidence="2 3">
    <name type="scientific">Roseiflexus castenholzii (strain DSM 13941 / HLO8)</name>
    <dbReference type="NCBI Taxonomy" id="383372"/>
    <lineage>
        <taxon>Bacteria</taxon>
        <taxon>Bacillati</taxon>
        <taxon>Chloroflexota</taxon>
        <taxon>Chloroflexia</taxon>
        <taxon>Chloroflexales</taxon>
        <taxon>Roseiflexineae</taxon>
        <taxon>Roseiflexaceae</taxon>
        <taxon>Roseiflexus</taxon>
    </lineage>
</organism>
<dbReference type="AlphaFoldDB" id="A7NQD2"/>
<keyword evidence="3" id="KW-1185">Reference proteome</keyword>
<gene>
    <name evidence="2" type="ordered locus">Rcas_3738</name>
</gene>
<feature type="transmembrane region" description="Helical" evidence="1">
    <location>
        <begin position="9"/>
        <end position="34"/>
    </location>
</feature>
<protein>
    <submittedName>
        <fullName evidence="2">Uncharacterized protein</fullName>
    </submittedName>
</protein>
<accession>A7NQD2</accession>
<evidence type="ECO:0000313" key="2">
    <source>
        <dbReference type="EMBL" id="ABU59778.1"/>
    </source>
</evidence>
<evidence type="ECO:0000256" key="1">
    <source>
        <dbReference type="SAM" id="Phobius"/>
    </source>
</evidence>
<keyword evidence="1" id="KW-0812">Transmembrane</keyword>
<proteinExistence type="predicted"/>
<evidence type="ECO:0000313" key="3">
    <source>
        <dbReference type="Proteomes" id="UP000000263"/>
    </source>
</evidence>
<dbReference type="KEGG" id="rca:Rcas_3738"/>
<keyword evidence="1" id="KW-1133">Transmembrane helix</keyword>
<name>A7NQD2_ROSCS</name>
<reference evidence="2 3" key="1">
    <citation type="submission" date="2007-08" db="EMBL/GenBank/DDBJ databases">
        <title>Complete sequence of Roseiflexus castenholzii DSM 13941.</title>
        <authorList>
            <consortium name="US DOE Joint Genome Institute"/>
            <person name="Copeland A."/>
            <person name="Lucas S."/>
            <person name="Lapidus A."/>
            <person name="Barry K."/>
            <person name="Glavina del Rio T."/>
            <person name="Dalin E."/>
            <person name="Tice H."/>
            <person name="Pitluck S."/>
            <person name="Thompson L.S."/>
            <person name="Brettin T."/>
            <person name="Bruce D."/>
            <person name="Detter J.C."/>
            <person name="Han C."/>
            <person name="Tapia R."/>
            <person name="Schmutz J."/>
            <person name="Larimer F."/>
            <person name="Land M."/>
            <person name="Hauser L."/>
            <person name="Kyrpides N."/>
            <person name="Mikhailova N."/>
            <person name="Bryant D.A."/>
            <person name="Hanada S."/>
            <person name="Tsukatani Y."/>
            <person name="Richardson P."/>
        </authorList>
    </citation>
    <scope>NUCLEOTIDE SEQUENCE [LARGE SCALE GENOMIC DNA]</scope>
    <source>
        <strain evidence="3">DSM 13941 / HLO8</strain>
    </source>
</reference>
<dbReference type="EMBL" id="CP000804">
    <property type="protein sequence ID" value="ABU59778.1"/>
    <property type="molecule type" value="Genomic_DNA"/>
</dbReference>
<dbReference type="HOGENOM" id="CLU_2901457_0_0_0"/>